<proteinExistence type="predicted"/>
<name>A0A4S8L9I2_DENBC</name>
<organism evidence="1 2">
    <name type="scientific">Dendrothele bispora (strain CBS 962.96)</name>
    <dbReference type="NCBI Taxonomy" id="1314807"/>
    <lineage>
        <taxon>Eukaryota</taxon>
        <taxon>Fungi</taxon>
        <taxon>Dikarya</taxon>
        <taxon>Basidiomycota</taxon>
        <taxon>Agaricomycotina</taxon>
        <taxon>Agaricomycetes</taxon>
        <taxon>Agaricomycetidae</taxon>
        <taxon>Agaricales</taxon>
        <taxon>Agaricales incertae sedis</taxon>
        <taxon>Dendrothele</taxon>
    </lineage>
</organism>
<reference evidence="1 2" key="1">
    <citation type="journal article" date="2019" name="Nat. Ecol. Evol.">
        <title>Megaphylogeny resolves global patterns of mushroom evolution.</title>
        <authorList>
            <person name="Varga T."/>
            <person name="Krizsan K."/>
            <person name="Foldi C."/>
            <person name="Dima B."/>
            <person name="Sanchez-Garcia M."/>
            <person name="Sanchez-Ramirez S."/>
            <person name="Szollosi G.J."/>
            <person name="Szarkandi J.G."/>
            <person name="Papp V."/>
            <person name="Albert L."/>
            <person name="Andreopoulos W."/>
            <person name="Angelini C."/>
            <person name="Antonin V."/>
            <person name="Barry K.W."/>
            <person name="Bougher N.L."/>
            <person name="Buchanan P."/>
            <person name="Buyck B."/>
            <person name="Bense V."/>
            <person name="Catcheside P."/>
            <person name="Chovatia M."/>
            <person name="Cooper J."/>
            <person name="Damon W."/>
            <person name="Desjardin D."/>
            <person name="Finy P."/>
            <person name="Geml J."/>
            <person name="Haridas S."/>
            <person name="Hughes K."/>
            <person name="Justo A."/>
            <person name="Karasinski D."/>
            <person name="Kautmanova I."/>
            <person name="Kiss B."/>
            <person name="Kocsube S."/>
            <person name="Kotiranta H."/>
            <person name="LaButti K.M."/>
            <person name="Lechner B.E."/>
            <person name="Liimatainen K."/>
            <person name="Lipzen A."/>
            <person name="Lukacs Z."/>
            <person name="Mihaltcheva S."/>
            <person name="Morgado L.N."/>
            <person name="Niskanen T."/>
            <person name="Noordeloos M.E."/>
            <person name="Ohm R.A."/>
            <person name="Ortiz-Santana B."/>
            <person name="Ovrebo C."/>
            <person name="Racz N."/>
            <person name="Riley R."/>
            <person name="Savchenko A."/>
            <person name="Shiryaev A."/>
            <person name="Soop K."/>
            <person name="Spirin V."/>
            <person name="Szebenyi C."/>
            <person name="Tomsovsky M."/>
            <person name="Tulloss R.E."/>
            <person name="Uehling J."/>
            <person name="Grigoriev I.V."/>
            <person name="Vagvolgyi C."/>
            <person name="Papp T."/>
            <person name="Martin F.M."/>
            <person name="Miettinen O."/>
            <person name="Hibbett D.S."/>
            <person name="Nagy L.G."/>
        </authorList>
    </citation>
    <scope>NUCLEOTIDE SEQUENCE [LARGE SCALE GENOMIC DNA]</scope>
    <source>
        <strain evidence="1 2">CBS 962.96</strain>
    </source>
</reference>
<sequence>MSPPNLSCYRVSPFLHSLDFNSLSPPVMNPSRSGLRPSTSHTFATSFQATLDSFRRIGANGKKWIGSTSCKKELSSRKPGFSRRLSRAQAGTTASLGFVKTFVDGHELDVFVDGHELDVFVDGHELDVFRKLVSEDVWSKLKRCIGQIQRFFLTTSLSTTHPSDCPTPSSKAHLCVFTSLDFAEDLYQHVVFSGLIPTGGFHIKHDNSLGDFSGFLQATYQTCIPSVQVALLPPLHDQLDSRDAQLYKCLIQPELQGDVFNVAEPELELEGHRLVGFWGNSSHGGASSC</sequence>
<gene>
    <name evidence="1" type="ORF">K435DRAFT_869832</name>
</gene>
<dbReference type="EMBL" id="ML179575">
    <property type="protein sequence ID" value="THU84888.1"/>
    <property type="molecule type" value="Genomic_DNA"/>
</dbReference>
<evidence type="ECO:0000313" key="1">
    <source>
        <dbReference type="EMBL" id="THU84888.1"/>
    </source>
</evidence>
<dbReference type="AlphaFoldDB" id="A0A4S8L9I2"/>
<dbReference type="Proteomes" id="UP000297245">
    <property type="component" value="Unassembled WGS sequence"/>
</dbReference>
<keyword evidence="2" id="KW-1185">Reference proteome</keyword>
<accession>A0A4S8L9I2</accession>
<protein>
    <submittedName>
        <fullName evidence="1">Uncharacterized protein</fullName>
    </submittedName>
</protein>
<evidence type="ECO:0000313" key="2">
    <source>
        <dbReference type="Proteomes" id="UP000297245"/>
    </source>
</evidence>